<evidence type="ECO:0000256" key="7">
    <source>
        <dbReference type="ARBA" id="ARBA00022771"/>
    </source>
</evidence>
<sequence>MYYSLSIILVLITTLSFFPRAHASLFNLFSNPAITQDVVWLYANSSSISEVATNIPAVMYDDDVRPASNLTQPSGSGLRGILYDRGKSCPSQQQQQNITTFFNNDYQHSIPRVALVKGGGPCTFVEKIKLAQQDGAQGVVAFSEEAPSSGNTFPGDYVNNEMYIPSDTGIAIPVYHIDPDMGIHLQNSIADLASKASSQQQQAIRVLLLPGNSHGPNPWELTLIIMIVLLGIGFITSVGMHFHLVRKNRILRQQVEAGLIPPPPEMLPMGKQLLDSDQLDKMPTRTIGGEEAAQEQRAVRRKASRVSNASKIDTSAIHNNKQQQEDNDDDEDTCVICLEKLEHGDTVRQLPCEHEYHCECIDPWLTSKSGECPLCKFDCVAALAPPPEQQPTKEENVSWTSRIKRIFTKRRQRQADVEENHVELESIELSSTATAAPPTAR</sequence>
<dbReference type="Gene3D" id="3.30.40.10">
    <property type="entry name" value="Zinc/RING finger domain, C3HC4 (zinc finger)"/>
    <property type="match status" value="1"/>
</dbReference>
<evidence type="ECO:0000256" key="4">
    <source>
        <dbReference type="ARBA" id="ARBA00022679"/>
    </source>
</evidence>
<dbReference type="PANTHER" id="PTHR45977">
    <property type="entry name" value="TARGET OF ERK KINASE MPK-1"/>
    <property type="match status" value="1"/>
</dbReference>
<dbReference type="InterPro" id="IPR001841">
    <property type="entry name" value="Znf_RING"/>
</dbReference>
<evidence type="ECO:0000256" key="6">
    <source>
        <dbReference type="ARBA" id="ARBA00022723"/>
    </source>
</evidence>
<evidence type="ECO:0000256" key="1">
    <source>
        <dbReference type="ARBA" id="ARBA00000900"/>
    </source>
</evidence>
<dbReference type="Pfam" id="PF02225">
    <property type="entry name" value="PA"/>
    <property type="match status" value="1"/>
</dbReference>
<dbReference type="OrthoDB" id="8062037at2759"/>
<evidence type="ECO:0000256" key="13">
    <source>
        <dbReference type="SAM" id="MobiDB-lite"/>
    </source>
</evidence>
<feature type="domain" description="RING-type" evidence="16">
    <location>
        <begin position="334"/>
        <end position="376"/>
    </location>
</feature>
<feature type="region of interest" description="Disordered" evidence="13">
    <location>
        <begin position="287"/>
        <end position="329"/>
    </location>
</feature>
<keyword evidence="7 12" id="KW-0863">Zinc-finger</keyword>
<evidence type="ECO:0000256" key="15">
    <source>
        <dbReference type="SAM" id="SignalP"/>
    </source>
</evidence>
<accession>A0A077WBI1</accession>
<evidence type="ECO:0000256" key="11">
    <source>
        <dbReference type="ARBA" id="ARBA00023136"/>
    </source>
</evidence>
<evidence type="ECO:0000256" key="8">
    <source>
        <dbReference type="ARBA" id="ARBA00022786"/>
    </source>
</evidence>
<evidence type="ECO:0000256" key="2">
    <source>
        <dbReference type="ARBA" id="ARBA00004141"/>
    </source>
</evidence>
<evidence type="ECO:0000256" key="9">
    <source>
        <dbReference type="ARBA" id="ARBA00022833"/>
    </source>
</evidence>
<keyword evidence="11 14" id="KW-0472">Membrane</keyword>
<dbReference type="GO" id="GO:0006511">
    <property type="term" value="P:ubiquitin-dependent protein catabolic process"/>
    <property type="evidence" value="ECO:0007669"/>
    <property type="project" value="TreeGrafter"/>
</dbReference>
<dbReference type="PROSITE" id="PS50089">
    <property type="entry name" value="ZF_RING_2"/>
    <property type="match status" value="1"/>
</dbReference>
<keyword evidence="5 14" id="KW-0812">Transmembrane</keyword>
<evidence type="ECO:0000256" key="12">
    <source>
        <dbReference type="PROSITE-ProRule" id="PRU00175"/>
    </source>
</evidence>
<feature type="signal peptide" evidence="15">
    <location>
        <begin position="1"/>
        <end position="23"/>
    </location>
</feature>
<evidence type="ECO:0000256" key="10">
    <source>
        <dbReference type="ARBA" id="ARBA00022989"/>
    </source>
</evidence>
<dbReference type="GO" id="GO:0008270">
    <property type="term" value="F:zinc ion binding"/>
    <property type="evidence" value="ECO:0007669"/>
    <property type="project" value="UniProtKB-KW"/>
</dbReference>
<dbReference type="CDD" id="cd00538">
    <property type="entry name" value="PA"/>
    <property type="match status" value="1"/>
</dbReference>
<protein>
    <recommendedName>
        <fullName evidence="3">RING-type E3 ubiquitin transferase</fullName>
        <ecNumber evidence="3">2.3.2.27</ecNumber>
    </recommendedName>
</protein>
<dbReference type="GO" id="GO:0061630">
    <property type="term" value="F:ubiquitin protein ligase activity"/>
    <property type="evidence" value="ECO:0007669"/>
    <property type="project" value="UniProtKB-EC"/>
</dbReference>
<keyword evidence="6" id="KW-0479">Metal-binding</keyword>
<keyword evidence="4" id="KW-0808">Transferase</keyword>
<keyword evidence="9" id="KW-0862">Zinc</keyword>
<evidence type="ECO:0000313" key="17">
    <source>
        <dbReference type="EMBL" id="CDS04800.1"/>
    </source>
</evidence>
<evidence type="ECO:0000256" key="5">
    <source>
        <dbReference type="ARBA" id="ARBA00022692"/>
    </source>
</evidence>
<proteinExistence type="predicted"/>
<dbReference type="InterPro" id="IPR013083">
    <property type="entry name" value="Znf_RING/FYVE/PHD"/>
</dbReference>
<dbReference type="GO" id="GO:0016020">
    <property type="term" value="C:membrane"/>
    <property type="evidence" value="ECO:0007669"/>
    <property type="project" value="UniProtKB-SubCell"/>
</dbReference>
<feature type="transmembrane region" description="Helical" evidence="14">
    <location>
        <begin position="221"/>
        <end position="244"/>
    </location>
</feature>
<dbReference type="AlphaFoldDB" id="A0A077WBI1"/>
<reference evidence="17" key="1">
    <citation type="journal article" date="2014" name="Genome Announc.">
        <title>De novo whole-genome sequence and genome annotation of Lichtheimia ramosa.</title>
        <authorList>
            <person name="Linde J."/>
            <person name="Schwartze V."/>
            <person name="Binder U."/>
            <person name="Lass-Florl C."/>
            <person name="Voigt K."/>
            <person name="Horn F."/>
        </authorList>
    </citation>
    <scope>NUCLEOTIDE SEQUENCE</scope>
    <source>
        <strain evidence="17">JMRC FSU:6197</strain>
    </source>
</reference>
<feature type="compositionally biased region" description="Polar residues" evidence="13">
    <location>
        <begin position="305"/>
        <end position="318"/>
    </location>
</feature>
<dbReference type="GO" id="GO:0016567">
    <property type="term" value="P:protein ubiquitination"/>
    <property type="evidence" value="ECO:0007669"/>
    <property type="project" value="TreeGrafter"/>
</dbReference>
<dbReference type="CDD" id="cd16454">
    <property type="entry name" value="RING-H2_PA-TM-RING"/>
    <property type="match status" value="1"/>
</dbReference>
<dbReference type="InterPro" id="IPR003137">
    <property type="entry name" value="PA_domain"/>
</dbReference>
<dbReference type="Pfam" id="PF13639">
    <property type="entry name" value="zf-RING_2"/>
    <property type="match status" value="1"/>
</dbReference>
<gene>
    <name evidence="17" type="ORF">LRAMOSA07330</name>
</gene>
<comment type="catalytic activity">
    <reaction evidence="1">
        <text>S-ubiquitinyl-[E2 ubiquitin-conjugating enzyme]-L-cysteine + [acceptor protein]-L-lysine = [E2 ubiquitin-conjugating enzyme]-L-cysteine + N(6)-ubiquitinyl-[acceptor protein]-L-lysine.</text>
        <dbReference type="EC" id="2.3.2.27"/>
    </reaction>
</comment>
<dbReference type="PANTHER" id="PTHR45977:SF4">
    <property type="entry name" value="RING-TYPE DOMAIN-CONTAINING PROTEIN"/>
    <property type="match status" value="1"/>
</dbReference>
<keyword evidence="8" id="KW-0833">Ubl conjugation pathway</keyword>
<keyword evidence="10 14" id="KW-1133">Transmembrane helix</keyword>
<feature type="chain" id="PRO_5001726127" description="RING-type E3 ubiquitin transferase" evidence="15">
    <location>
        <begin position="24"/>
        <end position="441"/>
    </location>
</feature>
<evidence type="ECO:0000256" key="14">
    <source>
        <dbReference type="SAM" id="Phobius"/>
    </source>
</evidence>
<organism evidence="17">
    <name type="scientific">Lichtheimia ramosa</name>
    <dbReference type="NCBI Taxonomy" id="688394"/>
    <lineage>
        <taxon>Eukaryota</taxon>
        <taxon>Fungi</taxon>
        <taxon>Fungi incertae sedis</taxon>
        <taxon>Mucoromycota</taxon>
        <taxon>Mucoromycotina</taxon>
        <taxon>Mucoromycetes</taxon>
        <taxon>Mucorales</taxon>
        <taxon>Lichtheimiaceae</taxon>
        <taxon>Lichtheimia</taxon>
    </lineage>
</organism>
<dbReference type="SUPFAM" id="SSF52025">
    <property type="entry name" value="PA domain"/>
    <property type="match status" value="1"/>
</dbReference>
<dbReference type="EMBL" id="LK023315">
    <property type="protein sequence ID" value="CDS04800.1"/>
    <property type="molecule type" value="Genomic_DNA"/>
</dbReference>
<dbReference type="Gene3D" id="3.50.30.30">
    <property type="match status" value="1"/>
</dbReference>
<dbReference type="SUPFAM" id="SSF57850">
    <property type="entry name" value="RING/U-box"/>
    <property type="match status" value="1"/>
</dbReference>
<evidence type="ECO:0000259" key="16">
    <source>
        <dbReference type="PROSITE" id="PS50089"/>
    </source>
</evidence>
<name>A0A077WBI1_9FUNG</name>
<evidence type="ECO:0000256" key="3">
    <source>
        <dbReference type="ARBA" id="ARBA00012483"/>
    </source>
</evidence>
<dbReference type="EC" id="2.3.2.27" evidence="3"/>
<dbReference type="SMART" id="SM00184">
    <property type="entry name" value="RING"/>
    <property type="match status" value="1"/>
</dbReference>
<keyword evidence="15" id="KW-0732">Signal</keyword>
<dbReference type="InterPro" id="IPR046450">
    <property type="entry name" value="PA_dom_sf"/>
</dbReference>
<comment type="subcellular location">
    <subcellularLocation>
        <location evidence="2">Membrane</location>
        <topology evidence="2">Multi-pass membrane protein</topology>
    </subcellularLocation>
</comment>